<feature type="region of interest" description="Disordered" evidence="1">
    <location>
        <begin position="110"/>
        <end position="142"/>
    </location>
</feature>
<dbReference type="EMBL" id="AUZZ01007962">
    <property type="protein sequence ID" value="EQD40401.1"/>
    <property type="molecule type" value="Genomic_DNA"/>
</dbReference>
<dbReference type="EMBL" id="AUZY01007223">
    <property type="protein sequence ID" value="EQD50678.1"/>
    <property type="molecule type" value="Genomic_DNA"/>
</dbReference>
<evidence type="ECO:0000256" key="1">
    <source>
        <dbReference type="SAM" id="MobiDB-lite"/>
    </source>
</evidence>
<reference evidence="3" key="1">
    <citation type="submission" date="2013-08" db="EMBL/GenBank/DDBJ databases">
        <authorList>
            <person name="Mendez C."/>
            <person name="Richter M."/>
            <person name="Ferrer M."/>
            <person name="Sanchez J."/>
        </authorList>
    </citation>
    <scope>NUCLEOTIDE SEQUENCE</scope>
</reference>
<protein>
    <recommendedName>
        <fullName evidence="2">DUF6788 domain-containing protein</fullName>
    </recommendedName>
</protein>
<evidence type="ECO:0000259" key="2">
    <source>
        <dbReference type="Pfam" id="PF20586"/>
    </source>
</evidence>
<gene>
    <name evidence="4" type="ORF">B1B_11154</name>
    <name evidence="3" type="ORF">B2A_11043</name>
</gene>
<proteinExistence type="predicted"/>
<reference evidence="3" key="2">
    <citation type="journal article" date="2014" name="ISME J.">
        <title>Microbial stratification in low pH oxic and suboxic macroscopic growths along an acid mine drainage.</title>
        <authorList>
            <person name="Mendez-Garcia C."/>
            <person name="Mesa V."/>
            <person name="Sprenger R.R."/>
            <person name="Richter M."/>
            <person name="Diez M.S."/>
            <person name="Solano J."/>
            <person name="Bargiela R."/>
            <person name="Golyshina O.V."/>
            <person name="Manteca A."/>
            <person name="Ramos J.L."/>
            <person name="Gallego J.R."/>
            <person name="Llorente I."/>
            <person name="Martins Dos Santos V.A."/>
            <person name="Jensen O.N."/>
            <person name="Pelaez A.I."/>
            <person name="Sanchez J."/>
            <person name="Ferrer M."/>
        </authorList>
    </citation>
    <scope>NUCLEOTIDE SEQUENCE</scope>
</reference>
<name>T0YXP0_9ZZZZ</name>
<dbReference type="AlphaFoldDB" id="T0YXP0"/>
<sequence>MPDPSHLPDLEEQRARLYSELASSGDFRPGSLNEVRHRCGKPNCACADPNHPGHGQQFILTKKVAGKTVAEYFKPGPALDKAQREVANYKHFRGIVQDVVEVNEKICETRPVSALAGDQPPAEAGGKKRGSSKGSRRTSRVR</sequence>
<evidence type="ECO:0000313" key="3">
    <source>
        <dbReference type="EMBL" id="EQD40401.1"/>
    </source>
</evidence>
<evidence type="ECO:0000313" key="4">
    <source>
        <dbReference type="EMBL" id="EQD50678.1"/>
    </source>
</evidence>
<dbReference type="Pfam" id="PF20586">
    <property type="entry name" value="DUF6788"/>
    <property type="match status" value="1"/>
</dbReference>
<organism evidence="3">
    <name type="scientific">mine drainage metagenome</name>
    <dbReference type="NCBI Taxonomy" id="410659"/>
    <lineage>
        <taxon>unclassified sequences</taxon>
        <taxon>metagenomes</taxon>
        <taxon>ecological metagenomes</taxon>
    </lineage>
</organism>
<accession>T0YXP0</accession>
<feature type="compositionally biased region" description="Basic residues" evidence="1">
    <location>
        <begin position="127"/>
        <end position="142"/>
    </location>
</feature>
<comment type="caution">
    <text evidence="3">The sequence shown here is derived from an EMBL/GenBank/DDBJ whole genome shotgun (WGS) entry which is preliminary data.</text>
</comment>
<dbReference type="InterPro" id="IPR046738">
    <property type="entry name" value="DUF6788"/>
</dbReference>
<feature type="domain" description="DUF6788" evidence="2">
    <location>
        <begin position="8"/>
        <end position="76"/>
    </location>
</feature>